<dbReference type="PANTHER" id="PTHR44858">
    <property type="entry name" value="TETRATRICOPEPTIDE REPEAT PROTEIN 6"/>
    <property type="match status" value="1"/>
</dbReference>
<protein>
    <submittedName>
        <fullName evidence="4">Tetratricopeptide repeat family protein, putative</fullName>
    </submittedName>
</protein>
<comment type="caution">
    <text evidence="4">The sequence shown here is derived from an EMBL/GenBank/DDBJ whole genome shotgun (WGS) entry which is preliminary data.</text>
</comment>
<keyword evidence="2 3" id="KW-0802">TPR repeat</keyword>
<reference evidence="4 5" key="1">
    <citation type="submission" date="2007-01" db="EMBL/GenBank/DDBJ databases">
        <authorList>
            <person name="Haygood M."/>
            <person name="Podell S."/>
            <person name="Anderson C."/>
            <person name="Hopkinson B."/>
            <person name="Roe K."/>
            <person name="Barbeau K."/>
            <person name="Gaasterland T."/>
            <person name="Ferriera S."/>
            <person name="Johnson J."/>
            <person name="Kravitz S."/>
            <person name="Beeson K."/>
            <person name="Sutton G."/>
            <person name="Rogers Y.-H."/>
            <person name="Friedman R."/>
            <person name="Frazier M."/>
            <person name="Venter J.C."/>
        </authorList>
    </citation>
    <scope>NUCLEOTIDE SEQUENCE [LARGE SCALE GENOMIC DNA]</scope>
    <source>
        <strain evidence="4 5">ATCC 23134</strain>
    </source>
</reference>
<dbReference type="OrthoDB" id="1523318at2"/>
<evidence type="ECO:0000256" key="2">
    <source>
        <dbReference type="ARBA" id="ARBA00022803"/>
    </source>
</evidence>
<dbReference type="EMBL" id="AAWS01000003">
    <property type="protein sequence ID" value="EAY31217.1"/>
    <property type="molecule type" value="Genomic_DNA"/>
</dbReference>
<dbReference type="RefSeq" id="WP_002693713.1">
    <property type="nucleotide sequence ID" value="NZ_AAWS01000003.1"/>
</dbReference>
<dbReference type="eggNOG" id="COG0457">
    <property type="taxonomic scope" value="Bacteria"/>
</dbReference>
<evidence type="ECO:0000313" key="5">
    <source>
        <dbReference type="Proteomes" id="UP000004095"/>
    </source>
</evidence>
<feature type="repeat" description="TPR" evidence="3">
    <location>
        <begin position="21"/>
        <end position="54"/>
    </location>
</feature>
<evidence type="ECO:0000256" key="1">
    <source>
        <dbReference type="ARBA" id="ARBA00022737"/>
    </source>
</evidence>
<dbReference type="GO" id="GO:0009279">
    <property type="term" value="C:cell outer membrane"/>
    <property type="evidence" value="ECO:0007669"/>
    <property type="project" value="TreeGrafter"/>
</dbReference>
<dbReference type="SMART" id="SM00028">
    <property type="entry name" value="TPR"/>
    <property type="match status" value="6"/>
</dbReference>
<name>A1ZDQ9_MICM2</name>
<dbReference type="InterPro" id="IPR019734">
    <property type="entry name" value="TPR_rpt"/>
</dbReference>
<feature type="repeat" description="TPR" evidence="3">
    <location>
        <begin position="214"/>
        <end position="247"/>
    </location>
</feature>
<proteinExistence type="predicted"/>
<dbReference type="InterPro" id="IPR050498">
    <property type="entry name" value="Ycf3"/>
</dbReference>
<organism evidence="4 5">
    <name type="scientific">Microscilla marina ATCC 23134</name>
    <dbReference type="NCBI Taxonomy" id="313606"/>
    <lineage>
        <taxon>Bacteria</taxon>
        <taxon>Pseudomonadati</taxon>
        <taxon>Bacteroidota</taxon>
        <taxon>Cytophagia</taxon>
        <taxon>Cytophagales</taxon>
        <taxon>Microscillaceae</taxon>
        <taxon>Microscilla</taxon>
    </lineage>
</organism>
<dbReference type="Gene3D" id="1.25.40.10">
    <property type="entry name" value="Tetratricopeptide repeat domain"/>
    <property type="match status" value="3"/>
</dbReference>
<feature type="repeat" description="TPR" evidence="3">
    <location>
        <begin position="146"/>
        <end position="179"/>
    </location>
</feature>
<dbReference type="GO" id="GO:0046813">
    <property type="term" value="P:receptor-mediated virion attachment to host cell"/>
    <property type="evidence" value="ECO:0007669"/>
    <property type="project" value="TreeGrafter"/>
</dbReference>
<dbReference type="PROSITE" id="PS50005">
    <property type="entry name" value="TPR"/>
    <property type="match status" value="4"/>
</dbReference>
<evidence type="ECO:0000256" key="3">
    <source>
        <dbReference type="PROSITE-ProRule" id="PRU00339"/>
    </source>
</evidence>
<dbReference type="InterPro" id="IPR011990">
    <property type="entry name" value="TPR-like_helical_dom_sf"/>
</dbReference>
<gene>
    <name evidence="4" type="ORF">M23134_04050</name>
</gene>
<keyword evidence="5" id="KW-1185">Reference proteome</keyword>
<keyword evidence="1" id="KW-0677">Repeat</keyword>
<sequence length="361" mass="41715">MPNLPHIDQLNEQIALDADNDEARFMRAEYYFRHRNYAQAKLDYQAAIDINPEYGLAYVALGYVDTIERSTETACAYFEQARLLYPTNSQEAAWVQQVIWATQNLASYGEDASYYNRRGINLNDLKLYWQALVDYSQALVTDPGYKYSYYNRGLNYNEMGEYALAIKDFTQAIRLKPDDPWHYNDRGNSYNYLKRYEEALKDYFKGISLDPNIAALYGNVGDVYFSLGNLEQATHYIELAINKDPHDATYKAILAEIYLCAGGYEKAWQMMMRNRTLFDESAYALATDILQLVLACILGHTQAIDALEKRLYIAKQLAETVDWDFDSLMRWFNNTQDLSEGTRVVIQKYLEVAVGLVPHPK</sequence>
<dbReference type="Pfam" id="PF00515">
    <property type="entry name" value="TPR_1"/>
    <property type="match status" value="2"/>
</dbReference>
<dbReference type="Pfam" id="PF13181">
    <property type="entry name" value="TPR_8"/>
    <property type="match status" value="2"/>
</dbReference>
<dbReference type="AlphaFoldDB" id="A1ZDQ9"/>
<dbReference type="Proteomes" id="UP000004095">
    <property type="component" value="Unassembled WGS sequence"/>
</dbReference>
<dbReference type="PROSITE" id="PS50293">
    <property type="entry name" value="TPR_REGION"/>
    <property type="match status" value="1"/>
</dbReference>
<accession>A1ZDQ9</accession>
<dbReference type="PANTHER" id="PTHR44858:SF1">
    <property type="entry name" value="UDP-N-ACETYLGLUCOSAMINE--PEPTIDE N-ACETYLGLUCOSAMINYLTRANSFERASE SPINDLY-RELATED"/>
    <property type="match status" value="1"/>
</dbReference>
<feature type="repeat" description="TPR" evidence="3">
    <location>
        <begin position="180"/>
        <end position="213"/>
    </location>
</feature>
<dbReference type="SUPFAM" id="SSF48452">
    <property type="entry name" value="TPR-like"/>
    <property type="match status" value="2"/>
</dbReference>
<evidence type="ECO:0000313" key="4">
    <source>
        <dbReference type="EMBL" id="EAY31217.1"/>
    </source>
</evidence>